<feature type="domain" description="PKD/Chitinase" evidence="3">
    <location>
        <begin position="1887"/>
        <end position="1961"/>
    </location>
</feature>
<reference evidence="4" key="1">
    <citation type="submission" date="2022-07" db="EMBL/GenBank/DDBJ databases">
        <title>Taxonomy of Novel Oxalotrophic and Methylotrophic Bacteria.</title>
        <authorList>
            <person name="Sahin N."/>
            <person name="Tani A."/>
        </authorList>
    </citation>
    <scope>NUCLEOTIDE SEQUENCE</scope>
    <source>
        <strain evidence="4">Y10</strain>
    </source>
</reference>
<name>A0ABQ5MN38_9FLAO</name>
<comment type="caution">
    <text evidence="4">The sequence shown here is derived from an EMBL/GenBank/DDBJ whole genome shotgun (WGS) entry which is preliminary data.</text>
</comment>
<feature type="domain" description="PKD/Chitinase" evidence="3">
    <location>
        <begin position="1815"/>
        <end position="1883"/>
    </location>
</feature>
<protein>
    <recommendedName>
        <fullName evidence="3">PKD/Chitinase domain-containing protein</fullName>
    </recommendedName>
</protein>
<dbReference type="NCBIfam" id="TIGR04183">
    <property type="entry name" value="Por_Secre_tail"/>
    <property type="match status" value="1"/>
</dbReference>
<dbReference type="InterPro" id="IPR025667">
    <property type="entry name" value="SprB_repeat"/>
</dbReference>
<dbReference type="Gene3D" id="2.60.40.740">
    <property type="match status" value="13"/>
</dbReference>
<dbReference type="Gene3D" id="2.40.10.10">
    <property type="entry name" value="Trypsin-like serine proteases"/>
    <property type="match status" value="2"/>
</dbReference>
<evidence type="ECO:0000259" key="3">
    <source>
        <dbReference type="SMART" id="SM00089"/>
    </source>
</evidence>
<evidence type="ECO:0000313" key="4">
    <source>
        <dbReference type="EMBL" id="GLB50763.1"/>
    </source>
</evidence>
<feature type="domain" description="PKD/Chitinase" evidence="3">
    <location>
        <begin position="2280"/>
        <end position="2370"/>
    </location>
</feature>
<dbReference type="Pfam" id="PF13573">
    <property type="entry name" value="SprB"/>
    <property type="match status" value="19"/>
</dbReference>
<feature type="domain" description="PKD/Chitinase" evidence="3">
    <location>
        <begin position="587"/>
        <end position="658"/>
    </location>
</feature>
<dbReference type="InterPro" id="IPR026444">
    <property type="entry name" value="Secre_tail"/>
</dbReference>
<evidence type="ECO:0000256" key="2">
    <source>
        <dbReference type="SAM" id="SignalP"/>
    </source>
</evidence>
<evidence type="ECO:0000256" key="1">
    <source>
        <dbReference type="ARBA" id="ARBA00022729"/>
    </source>
</evidence>
<feature type="domain" description="PKD/Chitinase" evidence="3">
    <location>
        <begin position="1057"/>
        <end position="1128"/>
    </location>
</feature>
<dbReference type="Pfam" id="PF19081">
    <property type="entry name" value="Ig_7"/>
    <property type="match status" value="1"/>
</dbReference>
<dbReference type="Proteomes" id="UP001143543">
    <property type="component" value="Unassembled WGS sequence"/>
</dbReference>
<feature type="domain" description="PKD/Chitinase" evidence="3">
    <location>
        <begin position="1364"/>
        <end position="1432"/>
    </location>
</feature>
<feature type="domain" description="PKD/Chitinase" evidence="3">
    <location>
        <begin position="364"/>
        <end position="435"/>
    </location>
</feature>
<organism evidence="4 5">
    <name type="scientific">Neptunitalea lumnitzerae</name>
    <dbReference type="NCBI Taxonomy" id="2965509"/>
    <lineage>
        <taxon>Bacteria</taxon>
        <taxon>Pseudomonadati</taxon>
        <taxon>Bacteroidota</taxon>
        <taxon>Flavobacteriia</taxon>
        <taxon>Flavobacteriales</taxon>
        <taxon>Flavobacteriaceae</taxon>
        <taxon>Neptunitalea</taxon>
    </lineage>
</organism>
<feature type="chain" id="PRO_5047365518" description="PKD/Chitinase domain-containing protein" evidence="2">
    <location>
        <begin position="20"/>
        <end position="2542"/>
    </location>
</feature>
<dbReference type="InterPro" id="IPR022409">
    <property type="entry name" value="PKD/Chitinase_dom"/>
</dbReference>
<accession>A0ABQ5MN38</accession>
<dbReference type="InterPro" id="IPR043504">
    <property type="entry name" value="Peptidase_S1_PA_chymotrypsin"/>
</dbReference>
<gene>
    <name evidence="4" type="ORF">Y10_31310</name>
</gene>
<dbReference type="Gene3D" id="2.60.40.10">
    <property type="entry name" value="Immunoglobulins"/>
    <property type="match status" value="3"/>
</dbReference>
<dbReference type="SMART" id="SM00089">
    <property type="entry name" value="PKD"/>
    <property type="match status" value="10"/>
</dbReference>
<proteinExistence type="predicted"/>
<feature type="signal peptide" evidence="2">
    <location>
        <begin position="1"/>
        <end position="19"/>
    </location>
</feature>
<keyword evidence="5" id="KW-1185">Reference proteome</keyword>
<feature type="domain" description="PKD/Chitinase" evidence="3">
    <location>
        <begin position="1132"/>
        <end position="1204"/>
    </location>
</feature>
<dbReference type="EMBL" id="BRVO01000004">
    <property type="protein sequence ID" value="GLB50763.1"/>
    <property type="molecule type" value="Genomic_DNA"/>
</dbReference>
<dbReference type="RefSeq" id="WP_281766395.1">
    <property type="nucleotide sequence ID" value="NZ_BRVO01000004.1"/>
</dbReference>
<sequence>MKHIYFLCSLLLLFQISWGQVYQENFEDESLGSASFTSNGQIFNITSQAQGPFDIFLFSGGGYNGTTSDNKFIDNTGGTAANVPVQFTISANSGATFTLKGLYIFLSRYNLVFPSSGSTCTITGKLAGSTQFTATKSSGFVTSFTVNNGFTYFDMSSVGGSDNSNTTIDEFVITTTGNFEYVAVDAMSWSPATPACSLSASVTSQTNVACNGNNTGAITATASGGTGPYTYSWSNGSTTSNTSSTFNTIGALSAGTYSVTIQDANGCTATTSTTITEPSAIVLTAASQTNILCNGDFSGAASVNGATGGTAPYSYDWSGTPTGDGTSSVSGLYAGTWTCTVTDANGCTASQSFTITEPAAFSINSTVTDVTCNGGSDGAVAITITGGATPYSYLWNNLATTPSLSGLIAGNYSLTVTDANGCMETEFFTVNEPAAISANATTTNVSCFSNNDGAIDILPLGGVAPYSFAWSNGATTEDIFNITAGNYTVDIIDGNGCIQSFSYTITQPSQLTATAIATNPGCSDNDGSITASVSGGTAPYTYLWSNTATTASITGLTTGTYMVTVTDAQGCSTTANATITAPLVSANISAYTNNCGTENNGSATVTATGGSTPYTYLWSNGTTTATASNLAPGTYTVTVTNNEGCSDTASITIITNPAPVINAPSDITVCEDEIVNYTISSDPMPDAASTFITQNTSDTPLPGYGISCSTGPNSYFRVFNLSTLGYSNGLLLDTVHFAVEQSAAQNITVSAYTLSGSFTLSNLTLLASDVVPITSASLANYSADMGGITVPGNTILVLGISSNPGTGFYPGANDGGETGDSYILASDCGVNDPVSYSSIGFTNNHLILNFDSRILNEPLLTLEAGLPSGSVFPVGTTTVSYSATSVLGCTSYESFTVNVTSTATPTVTSPQEICTNGGITVAELTATGTNIQWYADSTTPTPLNPTDTLISGTYYVTQTENGCESDRVAVTVILNNSITLTTSQTNVSCYNQNDGSATVTPTTGTPPYTYLWSNGATTATIAGVPAGTYNVTVSDTNGCSSTTSVTITQPAEINVNITAQTNVSCNGDTTGSATVTASNGTAPYTYAWSNGATNATNTNLAAGVYTVNVTDANGCSSTATVTITEPAPISIAATVNSNVSCNGLTDGSATVNATGGVGPYSYAWSNGATTATITGVAAGTYTVFVTDMNGCTNSDTVTITEPNAIATLITVNTPIACNGDTNGEVTIVASNGTAPYSFAWSNGATTNTITNLAAGTYSVNVTDANGCTTSDAVTITEPTVLTASATANTMVSCNGAADGSATATANGGTAPYTYAWSNGATTASIAGVAAGTYTVNITDANGCSDSTTVTITEPAPIIITTTVNNNVSCNGSTDGSATANATSGLAPYTYLWSNGATTATITGVAAGTYTVFVTDANGCTNSDTVTITEPNAIATLITVNTPIACNGDTNGEVTIVANNGTAPYSFAWSNGATTNTITGVAAGTYTVLVTDANGCTVSDAVTITEPTVLTASATANTMVSCNGNNDGSATATANGGTAPYTYAWSNGATTATNTNLAAGTYNVTITDANGCTTSATVIITEPTAITTSISGTMASCNGGMDGSASVTANGGTAPYTYAWSNGDTAATATNLAAGTYSVDVTDANGCIASETIVITEPTPITTSTATTMVSCNGGNDGSATVTVNDGTAPYTYAWSNGATTATITGVAAGTYTIDITDANGCTTSDTATITEPLPLSTTITDVPVSCNGGTDGSATAAVSGGTAPYTYLWSNGATTATIANLLAGIYSVDITDANGCITSEALIITEPTVLTASASADIMVSCNGGMDGSATVTATGGTAPYTYAWSNGDTNATAMNLAAGTYTVDITDANGCTTDATVIITEPTALSATATANNTPQCSESLDGSATAMATGGTAPYSYLWDNGETTDTAINLSVATHTVTITDANGCTTTATVTINFNDTTAPVPDVANLPNITAECSVVASDVPTPTATDNCVGTITVTNDATFPITTQGTTIITWTYTDVNGNTTTQTQNVIVDDVTAPVPNVTSLPDITMQCEVLPSNIPFPLATDNCSGTITATTSSPLNYTTVGSYTITWEYDDANGNVSTQTQTVTVTESDLSAVTFNNTTYTYNGAAQYATVNNLPAGAGVTYTILPDTGLNNGAIDAGTYTVTAVVSPAPNAPNCSPVTLTATLIIEQATQQIIFDPIPVKHLENDVDFQLTAYATSGLPVYYTYTYTAINPPATVTSAGWVDMLTSGIVQITAHQDGNANYLPAPSVTRELEIISSDSTIHTIIIDGVVYDSPGENIYYLMECNNTADEIYISIETEANATVDPSHEFTMSTPQPGIYEQEVTVTSQDGTTTHTYYIVIEKMFQFFDIVEQKFDNVLLANNNPQNNGGYQFVAYEWYVNNELISTDQYFSAGPTNNDLLDESALYYLRLTTVDGDVLQTCVSTITLEHDYSMSITPNPVWSGKQITVTVDFPIEELDNMEIAIYDLYGKKVFTTQASDRINIVQLPVSIQPAPYLVRCVTPNRQKTFKIIVR</sequence>
<keyword evidence="1 2" id="KW-0732">Signal</keyword>
<evidence type="ECO:0000313" key="5">
    <source>
        <dbReference type="Proteomes" id="UP001143543"/>
    </source>
</evidence>
<feature type="domain" description="PKD/Chitinase" evidence="3">
    <location>
        <begin position="1280"/>
        <end position="1356"/>
    </location>
</feature>
<feature type="domain" description="PKD/Chitinase" evidence="3">
    <location>
        <begin position="202"/>
        <end position="280"/>
    </location>
</feature>
<dbReference type="InterPro" id="IPR013783">
    <property type="entry name" value="Ig-like_fold"/>
</dbReference>
<dbReference type="InterPro" id="IPR044023">
    <property type="entry name" value="Ig_7"/>
</dbReference>